<comment type="caution">
    <text evidence="1">The sequence shown here is derived from an EMBL/GenBank/DDBJ whole genome shotgun (WGS) entry which is preliminary data.</text>
</comment>
<feature type="non-terminal residue" evidence="1">
    <location>
        <position position="1"/>
    </location>
</feature>
<evidence type="ECO:0000313" key="1">
    <source>
        <dbReference type="EMBL" id="OBZ81726.1"/>
    </source>
</evidence>
<dbReference type="AlphaFoldDB" id="A0A1C7MZ92"/>
<evidence type="ECO:0000313" key="2">
    <source>
        <dbReference type="Proteomes" id="UP000093000"/>
    </source>
</evidence>
<accession>A0A1C7MZ92</accession>
<name>A0A1C7MZ92_9FUNG</name>
<keyword evidence="2" id="KW-1185">Reference proteome</keyword>
<reference evidence="1 2" key="1">
    <citation type="submission" date="2016-03" db="EMBL/GenBank/DDBJ databases">
        <title>Choanephora cucurbitarum.</title>
        <authorList>
            <person name="Min B."/>
            <person name="Park H."/>
            <person name="Park J.-H."/>
            <person name="Shin H.-D."/>
            <person name="Choi I.-G."/>
        </authorList>
    </citation>
    <scope>NUCLEOTIDE SEQUENCE [LARGE SCALE GENOMIC DNA]</scope>
    <source>
        <strain evidence="1 2">KUS-F28377</strain>
    </source>
</reference>
<gene>
    <name evidence="1" type="ORF">A0J61_10224</name>
</gene>
<dbReference type="InParanoid" id="A0A1C7MZ92"/>
<proteinExistence type="predicted"/>
<dbReference type="Proteomes" id="UP000093000">
    <property type="component" value="Unassembled WGS sequence"/>
</dbReference>
<sequence>CDPTFFDALYENYQTTITSATKPEQ</sequence>
<protein>
    <submittedName>
        <fullName evidence="1">Uncharacterized protein</fullName>
    </submittedName>
</protein>
<organism evidence="1 2">
    <name type="scientific">Choanephora cucurbitarum</name>
    <dbReference type="NCBI Taxonomy" id="101091"/>
    <lineage>
        <taxon>Eukaryota</taxon>
        <taxon>Fungi</taxon>
        <taxon>Fungi incertae sedis</taxon>
        <taxon>Mucoromycota</taxon>
        <taxon>Mucoromycotina</taxon>
        <taxon>Mucoromycetes</taxon>
        <taxon>Mucorales</taxon>
        <taxon>Mucorineae</taxon>
        <taxon>Choanephoraceae</taxon>
        <taxon>Choanephoroideae</taxon>
        <taxon>Choanephora</taxon>
    </lineage>
</organism>
<dbReference type="EMBL" id="LUGH01001079">
    <property type="protein sequence ID" value="OBZ81726.1"/>
    <property type="molecule type" value="Genomic_DNA"/>
</dbReference>